<dbReference type="AlphaFoldDB" id="A0A834MCR6"/>
<evidence type="ECO:0000256" key="1">
    <source>
        <dbReference type="ARBA" id="ARBA00004496"/>
    </source>
</evidence>
<evidence type="ECO:0000313" key="10">
    <source>
        <dbReference type="Proteomes" id="UP000625711"/>
    </source>
</evidence>
<evidence type="ECO:0000256" key="2">
    <source>
        <dbReference type="ARBA" id="ARBA00022490"/>
    </source>
</evidence>
<dbReference type="GO" id="GO:0004816">
    <property type="term" value="F:asparagine-tRNA ligase activity"/>
    <property type="evidence" value="ECO:0007669"/>
    <property type="project" value="TreeGrafter"/>
</dbReference>
<evidence type="ECO:0000313" key="9">
    <source>
        <dbReference type="EMBL" id="KAF7278968.1"/>
    </source>
</evidence>
<dbReference type="PANTHER" id="PTHR22594">
    <property type="entry name" value="ASPARTYL/LYSYL-TRNA SYNTHETASE"/>
    <property type="match status" value="1"/>
</dbReference>
<keyword evidence="3" id="KW-0436">Ligase</keyword>
<evidence type="ECO:0000259" key="8">
    <source>
        <dbReference type="Pfam" id="PF00152"/>
    </source>
</evidence>
<keyword evidence="4" id="KW-0547">Nucleotide-binding</keyword>
<evidence type="ECO:0000256" key="3">
    <source>
        <dbReference type="ARBA" id="ARBA00022598"/>
    </source>
</evidence>
<proteinExistence type="predicted"/>
<dbReference type="EMBL" id="JAACXV010000379">
    <property type="protein sequence ID" value="KAF7278968.1"/>
    <property type="molecule type" value="Genomic_DNA"/>
</dbReference>
<sequence length="169" mass="19206">MRAGFVLVMCKVWENIFVTELQPKYPIEKLSLKRKTGKTAPGGHELTVNYWELIGLAPAGGAVLNEQALHDVQAENKHIMIRGENTSKILRMRDNYLDGGYCEITPPYIAQTQVERDSTLFKLDYFREEASPGGSQLYFETCLPSMGDVYCIAESFRAEQSRTRRHLAE</sequence>
<dbReference type="GO" id="GO:0005737">
    <property type="term" value="C:cytoplasm"/>
    <property type="evidence" value="ECO:0007669"/>
    <property type="project" value="UniProtKB-SubCell"/>
</dbReference>
<dbReference type="Pfam" id="PF00152">
    <property type="entry name" value="tRNA-synt_2"/>
    <property type="match status" value="1"/>
</dbReference>
<evidence type="ECO:0000256" key="6">
    <source>
        <dbReference type="ARBA" id="ARBA00022917"/>
    </source>
</evidence>
<dbReference type="SUPFAM" id="SSF55681">
    <property type="entry name" value="Class II aaRS and biotin synthetases"/>
    <property type="match status" value="1"/>
</dbReference>
<keyword evidence="2" id="KW-0963">Cytoplasm</keyword>
<keyword evidence="6" id="KW-0648">Protein biosynthesis</keyword>
<dbReference type="Gene3D" id="3.30.930.10">
    <property type="entry name" value="Bira Bifunctional Protein, Domain 2"/>
    <property type="match status" value="1"/>
</dbReference>
<evidence type="ECO:0000256" key="7">
    <source>
        <dbReference type="ARBA" id="ARBA00023146"/>
    </source>
</evidence>
<comment type="subcellular location">
    <subcellularLocation>
        <location evidence="1">Cytoplasm</location>
    </subcellularLocation>
</comment>
<dbReference type="Proteomes" id="UP000625711">
    <property type="component" value="Unassembled WGS sequence"/>
</dbReference>
<dbReference type="GO" id="GO:0005524">
    <property type="term" value="F:ATP binding"/>
    <property type="evidence" value="ECO:0007669"/>
    <property type="project" value="UniProtKB-KW"/>
</dbReference>
<dbReference type="PANTHER" id="PTHR22594:SF16">
    <property type="entry name" value="ASPARAGINE--TRNA LIGASE, CYTOPLASMIC"/>
    <property type="match status" value="1"/>
</dbReference>
<feature type="domain" description="Aminoacyl-tRNA synthetase class II (D/K/N)" evidence="8">
    <location>
        <begin position="87"/>
        <end position="169"/>
    </location>
</feature>
<keyword evidence="5" id="KW-0067">ATP-binding</keyword>
<dbReference type="InterPro" id="IPR004364">
    <property type="entry name" value="Aa-tRNA-synt_II"/>
</dbReference>
<comment type="caution">
    <text evidence="9">The sequence shown here is derived from an EMBL/GenBank/DDBJ whole genome shotgun (WGS) entry which is preliminary data.</text>
</comment>
<dbReference type="InterPro" id="IPR045864">
    <property type="entry name" value="aa-tRNA-synth_II/BPL/LPL"/>
</dbReference>
<evidence type="ECO:0000256" key="5">
    <source>
        <dbReference type="ARBA" id="ARBA00022840"/>
    </source>
</evidence>
<gene>
    <name evidence="9" type="ORF">GWI33_007777</name>
</gene>
<protein>
    <recommendedName>
        <fullName evidence="8">Aminoacyl-tRNA synthetase class II (D/K/N) domain-containing protein</fullName>
    </recommendedName>
</protein>
<name>A0A834MCR6_RHYFE</name>
<reference evidence="9" key="1">
    <citation type="submission" date="2020-08" db="EMBL/GenBank/DDBJ databases">
        <title>Genome sequencing and assembly of the red palm weevil Rhynchophorus ferrugineus.</title>
        <authorList>
            <person name="Dias G.B."/>
            <person name="Bergman C.M."/>
            <person name="Manee M."/>
        </authorList>
    </citation>
    <scope>NUCLEOTIDE SEQUENCE</scope>
    <source>
        <strain evidence="9">AA-2017</strain>
        <tissue evidence="9">Whole larva</tissue>
    </source>
</reference>
<dbReference type="OrthoDB" id="1931232at2759"/>
<evidence type="ECO:0000256" key="4">
    <source>
        <dbReference type="ARBA" id="ARBA00022741"/>
    </source>
</evidence>
<keyword evidence="10" id="KW-1185">Reference proteome</keyword>
<dbReference type="GO" id="GO:0006421">
    <property type="term" value="P:asparaginyl-tRNA aminoacylation"/>
    <property type="evidence" value="ECO:0007669"/>
    <property type="project" value="TreeGrafter"/>
</dbReference>
<accession>A0A834MCR6</accession>
<keyword evidence="7" id="KW-0030">Aminoacyl-tRNA synthetase</keyword>
<organism evidence="9 10">
    <name type="scientific">Rhynchophorus ferrugineus</name>
    <name type="common">Red palm weevil</name>
    <name type="synonym">Curculio ferrugineus</name>
    <dbReference type="NCBI Taxonomy" id="354439"/>
    <lineage>
        <taxon>Eukaryota</taxon>
        <taxon>Metazoa</taxon>
        <taxon>Ecdysozoa</taxon>
        <taxon>Arthropoda</taxon>
        <taxon>Hexapoda</taxon>
        <taxon>Insecta</taxon>
        <taxon>Pterygota</taxon>
        <taxon>Neoptera</taxon>
        <taxon>Endopterygota</taxon>
        <taxon>Coleoptera</taxon>
        <taxon>Polyphaga</taxon>
        <taxon>Cucujiformia</taxon>
        <taxon>Curculionidae</taxon>
        <taxon>Dryophthorinae</taxon>
        <taxon>Rhynchophorus</taxon>
    </lineage>
</organism>